<evidence type="ECO:0000313" key="3">
    <source>
        <dbReference type="EMBL" id="OIQ77011.1"/>
    </source>
</evidence>
<dbReference type="GO" id="GO:0097367">
    <property type="term" value="F:carbohydrate derivative binding"/>
    <property type="evidence" value="ECO:0007669"/>
    <property type="project" value="InterPro"/>
</dbReference>
<dbReference type="GO" id="GO:0009254">
    <property type="term" value="P:peptidoglycan turnover"/>
    <property type="evidence" value="ECO:0007669"/>
    <property type="project" value="TreeGrafter"/>
</dbReference>
<feature type="domain" description="SIS" evidence="2">
    <location>
        <begin position="1"/>
        <end position="143"/>
    </location>
</feature>
<proteinExistence type="predicted"/>
<dbReference type="Pfam" id="PF01380">
    <property type="entry name" value="SIS"/>
    <property type="match status" value="1"/>
</dbReference>
<dbReference type="GO" id="GO:0016835">
    <property type="term" value="F:carbon-oxygen lyase activity"/>
    <property type="evidence" value="ECO:0007669"/>
    <property type="project" value="TreeGrafter"/>
</dbReference>
<dbReference type="PANTHER" id="PTHR10088">
    <property type="entry name" value="GLUCOKINASE REGULATORY PROTEIN"/>
    <property type="match status" value="1"/>
</dbReference>
<dbReference type="PROSITE" id="PS51464">
    <property type="entry name" value="SIS"/>
    <property type="match status" value="1"/>
</dbReference>
<dbReference type="SUPFAM" id="SSF53697">
    <property type="entry name" value="SIS domain"/>
    <property type="match status" value="1"/>
</dbReference>
<gene>
    <name evidence="3" type="primary">murQ_2</name>
    <name evidence="3" type="ORF">GALL_412970</name>
</gene>
<dbReference type="InterPro" id="IPR040190">
    <property type="entry name" value="MURQ/GCKR"/>
</dbReference>
<reference evidence="3" key="1">
    <citation type="submission" date="2016-10" db="EMBL/GenBank/DDBJ databases">
        <title>Sequence of Gallionella enrichment culture.</title>
        <authorList>
            <person name="Poehlein A."/>
            <person name="Muehling M."/>
            <person name="Daniel R."/>
        </authorList>
    </citation>
    <scope>NUCLEOTIDE SEQUENCE</scope>
</reference>
<dbReference type="GO" id="GO:0016803">
    <property type="term" value="F:ether hydrolase activity"/>
    <property type="evidence" value="ECO:0007669"/>
    <property type="project" value="TreeGrafter"/>
</dbReference>
<dbReference type="EC" id="4.2.1.126" evidence="3"/>
<organism evidence="3">
    <name type="scientific">mine drainage metagenome</name>
    <dbReference type="NCBI Taxonomy" id="410659"/>
    <lineage>
        <taxon>unclassified sequences</taxon>
        <taxon>metagenomes</taxon>
        <taxon>ecological metagenomes</taxon>
    </lineage>
</organism>
<dbReference type="NCBIfam" id="NF003915">
    <property type="entry name" value="PRK05441.1"/>
    <property type="match status" value="1"/>
</dbReference>
<evidence type="ECO:0000259" key="2">
    <source>
        <dbReference type="PROSITE" id="PS51464"/>
    </source>
</evidence>
<dbReference type="PANTHER" id="PTHR10088:SF4">
    <property type="entry name" value="GLUCOKINASE REGULATORY PROTEIN"/>
    <property type="match status" value="1"/>
</dbReference>
<sequence>MALADCLELSGTFGIPPERTPVLFAGGVASLSNLRGDVEDVAANGTNDLARLAPTARDLVICVSASGATPYTVAIAEAARQAGASVMGISNVADSALLTLADVAILLDTGPELIAGSTRMAAATAQKIALNMFSTCLGVRLGHVHDGFMVNLRAENTKLQQRAARLVAAIAGCDEGAAIDALGRTDGDVKPAILVARGASRAEAAELLKASGGHLAPALAARTTRKS</sequence>
<protein>
    <submittedName>
        <fullName evidence="3">N-acetylmuramic acid 6-phosphate etherase</fullName>
        <ecNumber evidence="3">4.2.1.126</ecNumber>
    </submittedName>
</protein>
<dbReference type="EMBL" id="MLJW01001717">
    <property type="protein sequence ID" value="OIQ77011.1"/>
    <property type="molecule type" value="Genomic_DNA"/>
</dbReference>
<dbReference type="Gene3D" id="3.40.50.10490">
    <property type="entry name" value="Glucose-6-phosphate isomerase like protein, domain 1"/>
    <property type="match status" value="1"/>
</dbReference>
<dbReference type="Gene3D" id="1.10.8.1080">
    <property type="match status" value="1"/>
</dbReference>
<keyword evidence="3" id="KW-0456">Lyase</keyword>
<dbReference type="InterPro" id="IPR001347">
    <property type="entry name" value="SIS_dom"/>
</dbReference>
<dbReference type="AlphaFoldDB" id="A0A1J5QHL3"/>
<accession>A0A1J5QHL3</accession>
<name>A0A1J5QHL3_9ZZZZ</name>
<evidence type="ECO:0000256" key="1">
    <source>
        <dbReference type="ARBA" id="ARBA00023277"/>
    </source>
</evidence>
<dbReference type="GO" id="GO:0046348">
    <property type="term" value="P:amino sugar catabolic process"/>
    <property type="evidence" value="ECO:0007669"/>
    <property type="project" value="TreeGrafter"/>
</dbReference>
<dbReference type="InterPro" id="IPR046348">
    <property type="entry name" value="SIS_dom_sf"/>
</dbReference>
<keyword evidence="1" id="KW-0119">Carbohydrate metabolism</keyword>
<comment type="caution">
    <text evidence="3">The sequence shown here is derived from an EMBL/GenBank/DDBJ whole genome shotgun (WGS) entry which is preliminary data.</text>
</comment>